<gene>
    <name evidence="1" type="ORF">XELAEV_18015835mg</name>
</gene>
<sequence length="124" mass="14418">MWHQCLLYYTRKWKGWLHCSYRNLAMRVGYKRSAIPSACSTINHCNELAMESSFIEEYNATRPIVRLLLLSLWPPSVDDKVMSCPTLRPIILPRACRMDTVVSAESRTLSRQYLIKGRKPTQVV</sequence>
<evidence type="ECO:0000313" key="2">
    <source>
        <dbReference type="Proteomes" id="UP000694892"/>
    </source>
</evidence>
<evidence type="ECO:0000313" key="1">
    <source>
        <dbReference type="EMBL" id="OCT92771.1"/>
    </source>
</evidence>
<proteinExistence type="predicted"/>
<name>A0A974DKQ6_XENLA</name>
<accession>A0A974DKQ6</accession>
<dbReference type="AlphaFoldDB" id="A0A974DKQ6"/>
<dbReference type="Proteomes" id="UP000694892">
    <property type="component" value="Chromosome 2S"/>
</dbReference>
<protein>
    <submittedName>
        <fullName evidence="1">Uncharacterized protein</fullName>
    </submittedName>
</protein>
<organism evidence="1 2">
    <name type="scientific">Xenopus laevis</name>
    <name type="common">African clawed frog</name>
    <dbReference type="NCBI Taxonomy" id="8355"/>
    <lineage>
        <taxon>Eukaryota</taxon>
        <taxon>Metazoa</taxon>
        <taxon>Chordata</taxon>
        <taxon>Craniata</taxon>
        <taxon>Vertebrata</taxon>
        <taxon>Euteleostomi</taxon>
        <taxon>Amphibia</taxon>
        <taxon>Batrachia</taxon>
        <taxon>Anura</taxon>
        <taxon>Pipoidea</taxon>
        <taxon>Pipidae</taxon>
        <taxon>Xenopodinae</taxon>
        <taxon>Xenopus</taxon>
        <taxon>Xenopus</taxon>
    </lineage>
</organism>
<dbReference type="EMBL" id="CM004469">
    <property type="protein sequence ID" value="OCT92771.1"/>
    <property type="molecule type" value="Genomic_DNA"/>
</dbReference>
<reference evidence="2" key="1">
    <citation type="journal article" date="2016" name="Nature">
        <title>Genome evolution in the allotetraploid frog Xenopus laevis.</title>
        <authorList>
            <person name="Session A.M."/>
            <person name="Uno Y."/>
            <person name="Kwon T."/>
            <person name="Chapman J.A."/>
            <person name="Toyoda A."/>
            <person name="Takahashi S."/>
            <person name="Fukui A."/>
            <person name="Hikosaka A."/>
            <person name="Suzuki A."/>
            <person name="Kondo M."/>
            <person name="van Heeringen S.J."/>
            <person name="Quigley I."/>
            <person name="Heinz S."/>
            <person name="Ogino H."/>
            <person name="Ochi H."/>
            <person name="Hellsten U."/>
            <person name="Lyons J.B."/>
            <person name="Simakov O."/>
            <person name="Putnam N."/>
            <person name="Stites J."/>
            <person name="Kuroki Y."/>
            <person name="Tanaka T."/>
            <person name="Michiue T."/>
            <person name="Watanabe M."/>
            <person name="Bogdanovic O."/>
            <person name="Lister R."/>
            <person name="Georgiou G."/>
            <person name="Paranjpe S.S."/>
            <person name="van Kruijsbergen I."/>
            <person name="Shu S."/>
            <person name="Carlson J."/>
            <person name="Kinoshita T."/>
            <person name="Ohta Y."/>
            <person name="Mawaribuchi S."/>
            <person name="Jenkins J."/>
            <person name="Grimwood J."/>
            <person name="Schmutz J."/>
            <person name="Mitros T."/>
            <person name="Mozaffari S.V."/>
            <person name="Suzuki Y."/>
            <person name="Haramoto Y."/>
            <person name="Yamamoto T.S."/>
            <person name="Takagi C."/>
            <person name="Heald R."/>
            <person name="Miller K."/>
            <person name="Haudenschild C."/>
            <person name="Kitzman J."/>
            <person name="Nakayama T."/>
            <person name="Izutsu Y."/>
            <person name="Robert J."/>
            <person name="Fortriede J."/>
            <person name="Burns K."/>
            <person name="Lotay V."/>
            <person name="Karimi K."/>
            <person name="Yasuoka Y."/>
            <person name="Dichmann D.S."/>
            <person name="Flajnik M.F."/>
            <person name="Houston D.W."/>
            <person name="Shendure J."/>
            <person name="DuPasquier L."/>
            <person name="Vize P.D."/>
            <person name="Zorn A.M."/>
            <person name="Ito M."/>
            <person name="Marcotte E.M."/>
            <person name="Wallingford J.B."/>
            <person name="Ito Y."/>
            <person name="Asashima M."/>
            <person name="Ueno N."/>
            <person name="Matsuda Y."/>
            <person name="Veenstra G.J."/>
            <person name="Fujiyama A."/>
            <person name="Harland R.M."/>
            <person name="Taira M."/>
            <person name="Rokhsar D.S."/>
        </authorList>
    </citation>
    <scope>NUCLEOTIDE SEQUENCE [LARGE SCALE GENOMIC DNA]</scope>
    <source>
        <strain evidence="2">J</strain>
    </source>
</reference>